<dbReference type="Pfam" id="PF13371">
    <property type="entry name" value="TPR_9"/>
    <property type="match status" value="1"/>
</dbReference>
<evidence type="ECO:0000256" key="1">
    <source>
        <dbReference type="ARBA" id="ARBA00007100"/>
    </source>
</evidence>
<dbReference type="PANTHER" id="PTHR31350">
    <property type="entry name" value="SI:DKEY-261L7.2"/>
    <property type="match status" value="1"/>
</dbReference>
<feature type="domain" description="Protein SirB1 N-terminal" evidence="3">
    <location>
        <begin position="112"/>
        <end position="239"/>
    </location>
</feature>
<dbReference type="Pfam" id="PF13369">
    <property type="entry name" value="Transglut_core2"/>
    <property type="match status" value="1"/>
</dbReference>
<dbReference type="AlphaFoldDB" id="A0A2I2KT81"/>
<dbReference type="Proteomes" id="UP000234331">
    <property type="component" value="Unassembled WGS sequence"/>
</dbReference>
<dbReference type="PANTHER" id="PTHR31350:SF21">
    <property type="entry name" value="F-BOX ONLY PROTEIN 21"/>
    <property type="match status" value="1"/>
</dbReference>
<reference evidence="4 5" key="1">
    <citation type="submission" date="2017-06" db="EMBL/GenBank/DDBJ databases">
        <authorList>
            <person name="Kim H.J."/>
            <person name="Triplett B.A."/>
        </authorList>
    </citation>
    <scope>NUCLEOTIDE SEQUENCE [LARGE SCALE GENOMIC DNA]</scope>
    <source>
        <strain evidence="4">FRACA_ARgP5</strain>
    </source>
</reference>
<evidence type="ECO:0000313" key="5">
    <source>
        <dbReference type="Proteomes" id="UP000234331"/>
    </source>
</evidence>
<dbReference type="EMBL" id="FZMO01000207">
    <property type="protein sequence ID" value="SNQ48856.1"/>
    <property type="molecule type" value="Genomic_DNA"/>
</dbReference>
<proteinExistence type="inferred from homology"/>
<feature type="region of interest" description="Disordered" evidence="2">
    <location>
        <begin position="70"/>
        <end position="108"/>
    </location>
</feature>
<name>A0A2I2KT81_9ACTN</name>
<organism evidence="4 5">
    <name type="scientific">Frankia canadensis</name>
    <dbReference type="NCBI Taxonomy" id="1836972"/>
    <lineage>
        <taxon>Bacteria</taxon>
        <taxon>Bacillati</taxon>
        <taxon>Actinomycetota</taxon>
        <taxon>Actinomycetes</taxon>
        <taxon>Frankiales</taxon>
        <taxon>Frankiaceae</taxon>
        <taxon>Frankia</taxon>
    </lineage>
</organism>
<dbReference type="InterPro" id="IPR032698">
    <property type="entry name" value="SirB1_N"/>
</dbReference>
<sequence length="323" mass="33482">MSARSRDRFAEVVHREPVDLAAACHLLAAEADASADHQDPAVTLDALDTLAVRARPLLAARAGAARRFPRVEHGTGAVPGTGAGAGPAAAAGPAERDQPGRPGAGHGFGGLDPRVAAEALHEALGLDAGFAGSEEDYEDLRSSLLPDVLRRRRGLPILLSVIWLEVAHRLGVAAYPVGLPGHVVVAIGAPEDFVLVDPFAAGKLLTIHDAAAKVRAAGAAFHRGHLAPMSGHDVLTRILGNIRVLAARTDAPRTRLWAVELSLLLPHHPASLRRERGELRVRLGDFLGGAGDLTSFADAVTAVEPAAAAAARQAAAAARARLN</sequence>
<evidence type="ECO:0000259" key="3">
    <source>
        <dbReference type="Pfam" id="PF13369"/>
    </source>
</evidence>
<accession>A0A2I2KT81</accession>
<keyword evidence="5" id="KW-1185">Reference proteome</keyword>
<evidence type="ECO:0000313" key="4">
    <source>
        <dbReference type="EMBL" id="SNQ48856.1"/>
    </source>
</evidence>
<gene>
    <name evidence="4" type="ORF">FRACA_2850003</name>
</gene>
<dbReference type="RefSeq" id="WP_101832466.1">
    <property type="nucleotide sequence ID" value="NZ_FZMO01000207.1"/>
</dbReference>
<dbReference type="OrthoDB" id="232498at2"/>
<evidence type="ECO:0000256" key="2">
    <source>
        <dbReference type="SAM" id="MobiDB-lite"/>
    </source>
</evidence>
<comment type="similarity">
    <text evidence="1">Belongs to the UPF0162 family.</text>
</comment>
<protein>
    <recommendedName>
        <fullName evidence="3">Protein SirB1 N-terminal domain-containing protein</fullName>
    </recommendedName>
</protein>